<dbReference type="InterPro" id="IPR015425">
    <property type="entry name" value="FH2_Formin"/>
</dbReference>
<dbReference type="PANTHER" id="PTHR46345:SF11">
    <property type="entry name" value="FORMIN-J-LIKE"/>
    <property type="match status" value="1"/>
</dbReference>
<reference evidence="3" key="3">
    <citation type="submission" date="2025-09" db="UniProtKB">
        <authorList>
            <consortium name="Ensembl"/>
        </authorList>
    </citation>
    <scope>IDENTIFICATION</scope>
</reference>
<keyword evidence="4" id="KW-1185">Reference proteome</keyword>
<feature type="region of interest" description="Disordered" evidence="1">
    <location>
        <begin position="1"/>
        <end position="23"/>
    </location>
</feature>
<dbReference type="PANTHER" id="PTHR46345">
    <property type="entry name" value="INVERTED FORMIN-2"/>
    <property type="match status" value="1"/>
</dbReference>
<proteinExistence type="predicted"/>
<name>A0AAY5EN49_ELEEL</name>
<evidence type="ECO:0000313" key="4">
    <source>
        <dbReference type="Proteomes" id="UP000314983"/>
    </source>
</evidence>
<dbReference type="Proteomes" id="UP000314983">
    <property type="component" value="Chromosome 22"/>
</dbReference>
<dbReference type="Pfam" id="PF02181">
    <property type="entry name" value="FH2"/>
    <property type="match status" value="1"/>
</dbReference>
<dbReference type="InterPro" id="IPR042201">
    <property type="entry name" value="FH2_Formin_sf"/>
</dbReference>
<dbReference type="PROSITE" id="PS51444">
    <property type="entry name" value="FH2"/>
    <property type="match status" value="1"/>
</dbReference>
<evidence type="ECO:0000259" key="2">
    <source>
        <dbReference type="PROSITE" id="PS51444"/>
    </source>
</evidence>
<dbReference type="SUPFAM" id="SSF101447">
    <property type="entry name" value="Formin homology 2 domain (FH2 domain)"/>
    <property type="match status" value="1"/>
</dbReference>
<evidence type="ECO:0000256" key="1">
    <source>
        <dbReference type="SAM" id="MobiDB-lite"/>
    </source>
</evidence>
<reference evidence="3 4" key="1">
    <citation type="submission" date="2020-05" db="EMBL/GenBank/DDBJ databases">
        <title>Electrophorus electricus (electric eel) genome, fEleEle1, primary haplotype.</title>
        <authorList>
            <person name="Myers G."/>
            <person name="Meyer A."/>
            <person name="Fedrigo O."/>
            <person name="Formenti G."/>
            <person name="Rhie A."/>
            <person name="Tracey A."/>
            <person name="Sims Y."/>
            <person name="Jarvis E.D."/>
        </authorList>
    </citation>
    <scope>NUCLEOTIDE SEQUENCE [LARGE SCALE GENOMIC DNA]</scope>
</reference>
<protein>
    <recommendedName>
        <fullName evidence="2">FH2 domain-containing protein</fullName>
    </recommendedName>
</protein>
<dbReference type="Ensembl" id="ENSEEET00000058187.1">
    <property type="protein sequence ID" value="ENSEEEP00000057822.1"/>
    <property type="gene ID" value="ENSEEEG00000025490.1"/>
</dbReference>
<feature type="domain" description="FH2" evidence="2">
    <location>
        <begin position="20"/>
        <end position="166"/>
    </location>
</feature>
<evidence type="ECO:0000313" key="3">
    <source>
        <dbReference type="Ensembl" id="ENSEEEP00000057822.1"/>
    </source>
</evidence>
<organism evidence="3 4">
    <name type="scientific">Electrophorus electricus</name>
    <name type="common">Electric eel</name>
    <name type="synonym">Gymnotus electricus</name>
    <dbReference type="NCBI Taxonomy" id="8005"/>
    <lineage>
        <taxon>Eukaryota</taxon>
        <taxon>Metazoa</taxon>
        <taxon>Chordata</taxon>
        <taxon>Craniata</taxon>
        <taxon>Vertebrata</taxon>
        <taxon>Euteleostomi</taxon>
        <taxon>Actinopterygii</taxon>
        <taxon>Neopterygii</taxon>
        <taxon>Teleostei</taxon>
        <taxon>Ostariophysi</taxon>
        <taxon>Gymnotiformes</taxon>
        <taxon>Gymnotoidei</taxon>
        <taxon>Gymnotidae</taxon>
        <taxon>Electrophorus</taxon>
    </lineage>
</organism>
<reference evidence="3" key="2">
    <citation type="submission" date="2025-08" db="UniProtKB">
        <authorList>
            <consortium name="Ensembl"/>
        </authorList>
    </citation>
    <scope>IDENTIFICATION</scope>
</reference>
<dbReference type="GeneTree" id="ENSGT00940000155128"/>
<feature type="compositionally biased region" description="Pro residues" evidence="1">
    <location>
        <begin position="8"/>
        <end position="17"/>
    </location>
</feature>
<dbReference type="AlphaFoldDB" id="A0AAY5EN49"/>
<accession>A0AAY5EN49</accession>
<dbReference type="Gene3D" id="1.20.58.2220">
    <property type="entry name" value="Formin, FH2 domain"/>
    <property type="match status" value="1"/>
</dbReference>
<sequence>DLLQSPLDTPPSPPPLPVDVGSPVQRKRRVRSFYWKPIPEERVHQHGAPNLWTLGPTAGKQMFHIDIRNLEELFAQRDDRRSHKATSIKGSQACSTLQEPKSEVCITILDSKRSMNLAIFLKRFKKSHSSIMEDILHGNSAAFGPEALRELYKLLPESVEVKLLKR</sequence>